<keyword evidence="9" id="KW-0720">Serine protease</keyword>
<comment type="similarity">
    <text evidence="2">Belongs to the cytochrome P450 family.</text>
</comment>
<evidence type="ECO:0000256" key="11">
    <source>
        <dbReference type="ARBA" id="ARBA00022837"/>
    </source>
</evidence>
<evidence type="ECO:0000256" key="4">
    <source>
        <dbReference type="ARBA" id="ARBA00022525"/>
    </source>
</evidence>
<dbReference type="EMBL" id="LRGB01001865">
    <property type="protein sequence ID" value="KZS10267.1"/>
    <property type="molecule type" value="Genomic_DNA"/>
</dbReference>
<accession>A0A164T8H6</accession>
<dbReference type="GO" id="GO:0008236">
    <property type="term" value="F:serine-type peptidase activity"/>
    <property type="evidence" value="ECO:0007669"/>
    <property type="project" value="UniProtKB-KW"/>
</dbReference>
<evidence type="ECO:0000256" key="17">
    <source>
        <dbReference type="ARBA" id="ARBA00046064"/>
    </source>
</evidence>
<keyword evidence="11" id="KW-0106">Calcium</keyword>
<comment type="subunit">
    <text evidence="16">Oligomer of disulfide-linked homodimers.</text>
</comment>
<keyword evidence="10" id="KW-0862">Zinc</keyword>
<keyword evidence="4" id="KW-0964">Secreted</keyword>
<keyword evidence="19" id="KW-1185">Reference proteome</keyword>
<organism evidence="18 19">
    <name type="scientific">Daphnia magna</name>
    <dbReference type="NCBI Taxonomy" id="35525"/>
    <lineage>
        <taxon>Eukaryota</taxon>
        <taxon>Metazoa</taxon>
        <taxon>Ecdysozoa</taxon>
        <taxon>Arthropoda</taxon>
        <taxon>Crustacea</taxon>
        <taxon>Branchiopoda</taxon>
        <taxon>Diplostraca</taxon>
        <taxon>Cladocera</taxon>
        <taxon>Anomopoda</taxon>
        <taxon>Daphniidae</taxon>
        <taxon>Daphnia</taxon>
    </lineage>
</organism>
<evidence type="ECO:0000256" key="9">
    <source>
        <dbReference type="ARBA" id="ARBA00022825"/>
    </source>
</evidence>
<dbReference type="OrthoDB" id="6330257at2759"/>
<protein>
    <recommendedName>
        <fullName evidence="15">Reelin</fullName>
    </recommendedName>
</protein>
<dbReference type="Pfam" id="PF21471">
    <property type="entry name" value="Reelin_subrepeat-B"/>
    <property type="match status" value="1"/>
</dbReference>
<keyword evidence="12" id="KW-0130">Cell adhesion</keyword>
<dbReference type="AlphaFoldDB" id="A0A164T8H6"/>
<dbReference type="InterPro" id="IPR036396">
    <property type="entry name" value="Cyt_P450_sf"/>
</dbReference>
<evidence type="ECO:0000313" key="18">
    <source>
        <dbReference type="EMBL" id="KZS10267.1"/>
    </source>
</evidence>
<proteinExistence type="inferred from homology"/>
<evidence type="ECO:0000256" key="12">
    <source>
        <dbReference type="ARBA" id="ARBA00022889"/>
    </source>
</evidence>
<dbReference type="GO" id="GO:0007155">
    <property type="term" value="P:cell adhesion"/>
    <property type="evidence" value="ECO:0007669"/>
    <property type="project" value="UniProtKB-KW"/>
</dbReference>
<dbReference type="GO" id="GO:0070325">
    <property type="term" value="F:lipoprotein particle receptor binding"/>
    <property type="evidence" value="ECO:0007669"/>
    <property type="project" value="InterPro"/>
</dbReference>
<evidence type="ECO:0000256" key="8">
    <source>
        <dbReference type="ARBA" id="ARBA00022801"/>
    </source>
</evidence>
<keyword evidence="13" id="KW-0503">Monooxygenase</keyword>
<dbReference type="GO" id="GO:0006508">
    <property type="term" value="P:proteolysis"/>
    <property type="evidence" value="ECO:0007669"/>
    <property type="project" value="UniProtKB-KW"/>
</dbReference>
<dbReference type="InterPro" id="IPR034968">
    <property type="entry name" value="Reelin"/>
</dbReference>
<keyword evidence="13" id="KW-0560">Oxidoreductase</keyword>
<evidence type="ECO:0000256" key="6">
    <source>
        <dbReference type="ARBA" id="ARBA00022670"/>
    </source>
</evidence>
<dbReference type="Gene3D" id="2.60.120.260">
    <property type="entry name" value="Galactose-binding domain-like"/>
    <property type="match status" value="3"/>
</dbReference>
<evidence type="ECO:0000256" key="7">
    <source>
        <dbReference type="ARBA" id="ARBA00022723"/>
    </source>
</evidence>
<dbReference type="Proteomes" id="UP000076858">
    <property type="component" value="Unassembled WGS sequence"/>
</dbReference>
<dbReference type="SUPFAM" id="SSF48264">
    <property type="entry name" value="Cytochrome P450"/>
    <property type="match status" value="1"/>
</dbReference>
<sequence length="661" mass="74716">MIQAVDCEAYEFHSELLSRVTGYQRTIKAPIPLNKGVLRLRWISDDESIDWSLHWVYVGAACGHCNGRGRCWEGSCQCDPDWNEDNCEISSNELFSSVRETFSNSWNSSVWSRVDCGSVSSLCGTLDSGPALHFHDACGRYAETRELDLHQVTVIQFHLRSGCGQVPNSPNQGILLFQYSLNGGVKWYTGLSLSLKLVSFLVPEEAQKSDIKLRWWQLGHSGRMSEDWAIDSFIIDRPLDISVASNARKPRNIHSREVFLDYQAEESVESTNPKQFLNNLFGHKLWWRKINVDHHDSFCGRRGHIMLGRSNTAEESIIETSYFLVVSAKEHILSFEMLVGDCGQRSDSVELTAIPIKLPVRLEISYDHGITWKLFHPMKVRGARFAQFRWRHPKSSASVSWAVNEFDIGPAINDSLLVGLDTLADDFNDGSTVKPHWKIFSGGKIANPSYDYPRHGVRVSCSDSSLMWGIKLIYLCVLTGNKLPLLDLLLKASDDGKVLSDQDIRNEIDTFMFEGIDRCMEGHDTTTSLKAWFLYCMAVNPECQEQAFVELDNVFGNSERDCTQDDIPNLKYLTKRVSYCNVVSIISQFCLQICCCLLNLTNLKVVTVNNTKNIVLNSVDIDIHQLSITVLDLETKNPLAVVGREDQQDTLQKVIMKTADS</sequence>
<evidence type="ECO:0000313" key="19">
    <source>
        <dbReference type="Proteomes" id="UP000076858"/>
    </source>
</evidence>
<keyword evidence="7" id="KW-0479">Metal-binding</keyword>
<comment type="similarity">
    <text evidence="14">Belongs to the reelin family.</text>
</comment>
<evidence type="ECO:0000256" key="16">
    <source>
        <dbReference type="ARBA" id="ARBA00044961"/>
    </source>
</evidence>
<name>A0A164T8H6_9CRUS</name>
<dbReference type="InterPro" id="IPR049419">
    <property type="entry name" value="Reelin_subrepeat-B"/>
</dbReference>
<evidence type="ECO:0000256" key="1">
    <source>
        <dbReference type="ARBA" id="ARBA00004498"/>
    </source>
</evidence>
<dbReference type="InterPro" id="IPR001128">
    <property type="entry name" value="Cyt_P450"/>
</dbReference>
<evidence type="ECO:0000256" key="13">
    <source>
        <dbReference type="ARBA" id="ARBA00023033"/>
    </source>
</evidence>
<dbReference type="GO" id="GO:0001764">
    <property type="term" value="P:neuron migration"/>
    <property type="evidence" value="ECO:0007669"/>
    <property type="project" value="InterPro"/>
</dbReference>
<keyword evidence="8" id="KW-0378">Hydrolase</keyword>
<dbReference type="Gene3D" id="1.10.630.10">
    <property type="entry name" value="Cytochrome P450"/>
    <property type="match status" value="1"/>
</dbReference>
<comment type="caution">
    <text evidence="18">The sequence shown here is derived from an EMBL/GenBank/DDBJ whole genome shotgun (WGS) entry which is preliminary data.</text>
</comment>
<comment type="subcellular location">
    <subcellularLocation>
        <location evidence="1">Secreted</location>
        <location evidence="1">Extracellular space</location>
        <location evidence="1">Extracellular matrix</location>
    </subcellularLocation>
</comment>
<keyword evidence="5" id="KW-0272">Extracellular matrix</keyword>
<evidence type="ECO:0000256" key="5">
    <source>
        <dbReference type="ARBA" id="ARBA00022530"/>
    </source>
</evidence>
<gene>
    <name evidence="18" type="ORF">APZ42_025310</name>
</gene>
<keyword evidence="6" id="KW-0645">Protease</keyword>
<dbReference type="GO" id="GO:0016705">
    <property type="term" value="F:oxidoreductase activity, acting on paired donors, with incorporation or reduction of molecular oxygen"/>
    <property type="evidence" value="ECO:0007669"/>
    <property type="project" value="InterPro"/>
</dbReference>
<dbReference type="PANTHER" id="PTHR11841">
    <property type="entry name" value="REELIN"/>
    <property type="match status" value="1"/>
</dbReference>
<dbReference type="GO" id="GO:0020037">
    <property type="term" value="F:heme binding"/>
    <property type="evidence" value="ECO:0007669"/>
    <property type="project" value="InterPro"/>
</dbReference>
<dbReference type="GO" id="GO:0004497">
    <property type="term" value="F:monooxygenase activity"/>
    <property type="evidence" value="ECO:0007669"/>
    <property type="project" value="UniProtKB-KW"/>
</dbReference>
<dbReference type="GO" id="GO:0007417">
    <property type="term" value="P:central nervous system development"/>
    <property type="evidence" value="ECO:0007669"/>
    <property type="project" value="InterPro"/>
</dbReference>
<dbReference type="STRING" id="35525.A0A164T8H6"/>
<evidence type="ECO:0000256" key="14">
    <source>
        <dbReference type="ARBA" id="ARBA00023773"/>
    </source>
</evidence>
<dbReference type="Pfam" id="PF00067">
    <property type="entry name" value="p450"/>
    <property type="match status" value="1"/>
</dbReference>
<evidence type="ECO:0000256" key="10">
    <source>
        <dbReference type="ARBA" id="ARBA00022833"/>
    </source>
</evidence>
<reference evidence="18 19" key="1">
    <citation type="submission" date="2016-03" db="EMBL/GenBank/DDBJ databases">
        <title>EvidentialGene: Evidence-directed Construction of Genes on Genomes.</title>
        <authorList>
            <person name="Gilbert D.G."/>
            <person name="Choi J.-H."/>
            <person name="Mockaitis K."/>
            <person name="Colbourne J."/>
            <person name="Pfrender M."/>
        </authorList>
    </citation>
    <scope>NUCLEOTIDE SEQUENCE [LARGE SCALE GENOMIC DNA]</scope>
    <source>
        <strain evidence="18 19">Xinb3</strain>
        <tissue evidence="18">Complete organism</tissue>
    </source>
</reference>
<comment type="function">
    <text evidence="17">Extracellular matrix serine protease secreted by pioneer neurons that plays a role in layering of neurons in the cerebral cortex and cerebellum by coordinating cell positioning during neurodevelopment. Regulates microtubule function in neurons and neuronal migration. Binding to the extracellular domains of lipoprotein receptors VLDLR and LRP8/APOER2 induces tyrosine phosphorylation of DAB1 and modulation of TAU phosphorylation. Affects migration of sympathetic preganglionic neurons in the spinal cord, where it seems to act as a barrier to neuronal migration. Enzymatic activity is important for the modulation of cell adhesion.</text>
</comment>
<dbReference type="GO" id="GO:0005506">
    <property type="term" value="F:iron ion binding"/>
    <property type="evidence" value="ECO:0007669"/>
    <property type="project" value="InterPro"/>
</dbReference>
<evidence type="ECO:0000256" key="15">
    <source>
        <dbReference type="ARBA" id="ARBA00023900"/>
    </source>
</evidence>
<evidence type="ECO:0000256" key="3">
    <source>
        <dbReference type="ARBA" id="ARBA00022473"/>
    </source>
</evidence>
<evidence type="ECO:0000256" key="2">
    <source>
        <dbReference type="ARBA" id="ARBA00010617"/>
    </source>
</evidence>
<keyword evidence="3" id="KW-0217">Developmental protein</keyword>
<dbReference type="PANTHER" id="PTHR11841:SF1">
    <property type="entry name" value="REELIN"/>
    <property type="match status" value="1"/>
</dbReference>